<dbReference type="Gene3D" id="3.40.50.1820">
    <property type="entry name" value="alpha/beta hydrolase"/>
    <property type="match status" value="2"/>
</dbReference>
<dbReference type="RefSeq" id="WP_127681988.1">
    <property type="nucleotide sequence ID" value="NZ_SACM01000001.1"/>
</dbReference>
<evidence type="ECO:0008006" key="4">
    <source>
        <dbReference type="Google" id="ProtNLM"/>
    </source>
</evidence>
<feature type="signal peptide" evidence="1">
    <location>
        <begin position="1"/>
        <end position="19"/>
    </location>
</feature>
<keyword evidence="3" id="KW-1185">Reference proteome</keyword>
<dbReference type="PANTHER" id="PTHR42972:SF8">
    <property type="entry name" value="POLYHYDROXYBUTYRATE DEPOLYMERASE"/>
    <property type="match status" value="1"/>
</dbReference>
<dbReference type="Proteomes" id="UP000288587">
    <property type="component" value="Unassembled WGS sequence"/>
</dbReference>
<reference evidence="2 3" key="1">
    <citation type="submission" date="2019-01" db="EMBL/GenBank/DDBJ databases">
        <authorList>
            <person name="Chen W.-M."/>
        </authorList>
    </citation>
    <scope>NUCLEOTIDE SEQUENCE [LARGE SCALE GENOMIC DNA]</scope>
    <source>
        <strain evidence="2 3">CCP-18</strain>
    </source>
</reference>
<gene>
    <name evidence="2" type="ORF">EOD73_06560</name>
</gene>
<dbReference type="InterPro" id="IPR029058">
    <property type="entry name" value="AB_hydrolase_fold"/>
</dbReference>
<dbReference type="SUPFAM" id="SSF53474">
    <property type="entry name" value="alpha/beta-Hydrolases"/>
    <property type="match status" value="1"/>
</dbReference>
<sequence length="330" mass="34063">MRLAALLLVSTLATAPALAADAPPPPELPRLGVQADGATVSGVSSGAYLAVQLHLSQGSLFARGVAAVAGGPFGCAQGSVLQALGPCLGRSPIDVPLLVQRTQALVTQGEIPPLTAQQNARVYLFSGAKDTVVNVATTQALQAQLQALLPHAHITARTDVPAAHGWVVDREGGDCDRMAAPHLLNCGVDLAGALLQHLLGPLNARADAVPEGALRAFDQRPFHTGPDLGPQGFVFVPPACEAGGCRVHVALHGCQMNAGFVGEAFARRSGLNAWAATNRLVVLYPQTGPGAVNGCWDWWGYGGAGYLGRNAPQMKAIAGMVARLQESPTR</sequence>
<accession>A0A3S2V537</accession>
<evidence type="ECO:0000313" key="3">
    <source>
        <dbReference type="Proteomes" id="UP000288587"/>
    </source>
</evidence>
<dbReference type="EMBL" id="SACM01000001">
    <property type="protein sequence ID" value="RVT88625.1"/>
    <property type="molecule type" value="Genomic_DNA"/>
</dbReference>
<feature type="chain" id="PRO_5018602227" description="Poly(3-hydroxybutyrate) depolymerase" evidence="1">
    <location>
        <begin position="20"/>
        <end position="330"/>
    </location>
</feature>
<dbReference type="OrthoDB" id="505233at2"/>
<dbReference type="PANTHER" id="PTHR42972">
    <property type="entry name" value="TOL-PAL SYSTEM PROTEIN TOLB"/>
    <property type="match status" value="1"/>
</dbReference>
<protein>
    <recommendedName>
        <fullName evidence="4">Poly(3-hydroxybutyrate) depolymerase</fullName>
    </recommendedName>
</protein>
<name>A0A3S2V537_9BURK</name>
<keyword evidence="1" id="KW-0732">Signal</keyword>
<organism evidence="2 3">
    <name type="scientific">Inhella crocodyli</name>
    <dbReference type="NCBI Taxonomy" id="2499851"/>
    <lineage>
        <taxon>Bacteria</taxon>
        <taxon>Pseudomonadati</taxon>
        <taxon>Pseudomonadota</taxon>
        <taxon>Betaproteobacteria</taxon>
        <taxon>Burkholderiales</taxon>
        <taxon>Sphaerotilaceae</taxon>
        <taxon>Inhella</taxon>
    </lineage>
</organism>
<evidence type="ECO:0000256" key="1">
    <source>
        <dbReference type="SAM" id="SignalP"/>
    </source>
</evidence>
<evidence type="ECO:0000313" key="2">
    <source>
        <dbReference type="EMBL" id="RVT88625.1"/>
    </source>
</evidence>
<comment type="caution">
    <text evidence="2">The sequence shown here is derived from an EMBL/GenBank/DDBJ whole genome shotgun (WGS) entry which is preliminary data.</text>
</comment>
<dbReference type="AlphaFoldDB" id="A0A3S2V537"/>
<proteinExistence type="predicted"/>